<gene>
    <name evidence="2" type="ORF">OBE_03059</name>
</gene>
<dbReference type="InterPro" id="IPR000086">
    <property type="entry name" value="NUDIX_hydrolase_dom"/>
</dbReference>
<evidence type="ECO:0000313" key="2">
    <source>
        <dbReference type="EMBL" id="EKC72103.1"/>
    </source>
</evidence>
<organism evidence="2">
    <name type="scientific">human gut metagenome</name>
    <dbReference type="NCBI Taxonomy" id="408170"/>
    <lineage>
        <taxon>unclassified sequences</taxon>
        <taxon>metagenomes</taxon>
        <taxon>organismal metagenomes</taxon>
    </lineage>
</organism>
<protein>
    <submittedName>
        <fullName evidence="2">NUDIX hydrolase</fullName>
    </submittedName>
</protein>
<dbReference type="Pfam" id="PF00293">
    <property type="entry name" value="NUDIX"/>
    <property type="match status" value="1"/>
</dbReference>
<dbReference type="AlphaFoldDB" id="K1TQT8"/>
<dbReference type="EMBL" id="AJWZ01002023">
    <property type="protein sequence ID" value="EKC72103.1"/>
    <property type="molecule type" value="Genomic_DNA"/>
</dbReference>
<dbReference type="SUPFAM" id="SSF55811">
    <property type="entry name" value="Nudix"/>
    <property type="match status" value="1"/>
</dbReference>
<dbReference type="Gene3D" id="3.90.79.10">
    <property type="entry name" value="Nucleoside Triphosphate Pyrophosphohydrolase"/>
    <property type="match status" value="1"/>
</dbReference>
<dbReference type="GO" id="GO:0016787">
    <property type="term" value="F:hydrolase activity"/>
    <property type="evidence" value="ECO:0007669"/>
    <property type="project" value="UniProtKB-KW"/>
</dbReference>
<reference evidence="2" key="1">
    <citation type="journal article" date="2013" name="Environ. Microbiol.">
        <title>Microbiota from the distal guts of lean and obese adolescents exhibit partial functional redundancy besides clear differences in community structure.</title>
        <authorList>
            <person name="Ferrer M."/>
            <person name="Ruiz A."/>
            <person name="Lanza F."/>
            <person name="Haange S.B."/>
            <person name="Oberbach A."/>
            <person name="Till H."/>
            <person name="Bargiela R."/>
            <person name="Campoy C."/>
            <person name="Segura M.T."/>
            <person name="Richter M."/>
            <person name="von Bergen M."/>
            <person name="Seifert J."/>
            <person name="Suarez A."/>
        </authorList>
    </citation>
    <scope>NUCLEOTIDE SEQUENCE</scope>
</reference>
<evidence type="ECO:0000259" key="1">
    <source>
        <dbReference type="Pfam" id="PF00293"/>
    </source>
</evidence>
<proteinExistence type="predicted"/>
<name>K1TQT8_9ZZZZ</name>
<dbReference type="InterPro" id="IPR015797">
    <property type="entry name" value="NUDIX_hydrolase-like_dom_sf"/>
</dbReference>
<sequence length="98" mass="11309">MVPVKICLCSRRIFKQGETPEHAVKREYLEETGVLINPKDIIAVRFNLKDWYVAFSADYVSGQEHSDNDENSEVVWLDVDVALKRNDVPQLRNSVQTM</sequence>
<feature type="domain" description="Nudix hydrolase" evidence="1">
    <location>
        <begin position="16"/>
        <end position="95"/>
    </location>
</feature>
<accession>K1TQT8</accession>
<comment type="caution">
    <text evidence="2">The sequence shown here is derived from an EMBL/GenBank/DDBJ whole genome shotgun (WGS) entry which is preliminary data.</text>
</comment>
<keyword evidence="2" id="KW-0378">Hydrolase</keyword>